<protein>
    <recommendedName>
        <fullName evidence="8">Major facilitator superfamily (MFS) profile domain-containing protein</fullName>
    </recommendedName>
</protein>
<keyword evidence="3" id="KW-0732">Signal</keyword>
<dbReference type="InterPro" id="IPR011701">
    <property type="entry name" value="MFS"/>
</dbReference>
<evidence type="ECO:0000256" key="5">
    <source>
        <dbReference type="ARBA" id="ARBA00023136"/>
    </source>
</evidence>
<keyword evidence="2 7" id="KW-0812">Transmembrane</keyword>
<dbReference type="Pfam" id="PF07690">
    <property type="entry name" value="MFS_1"/>
    <property type="match status" value="1"/>
</dbReference>
<dbReference type="AlphaFoldDB" id="A0AAN7K0Y6"/>
<dbReference type="FunFam" id="1.20.1250.20:FF:000220">
    <property type="entry name" value="Probable anion transporter 7"/>
    <property type="match status" value="1"/>
</dbReference>
<evidence type="ECO:0000259" key="8">
    <source>
        <dbReference type="PROSITE" id="PS50850"/>
    </source>
</evidence>
<feature type="transmembrane region" description="Helical" evidence="7">
    <location>
        <begin position="241"/>
        <end position="262"/>
    </location>
</feature>
<keyword evidence="5 7" id="KW-0472">Membrane</keyword>
<dbReference type="InterPro" id="IPR036259">
    <property type="entry name" value="MFS_trans_sf"/>
</dbReference>
<feature type="transmembrane region" description="Helical" evidence="7">
    <location>
        <begin position="371"/>
        <end position="392"/>
    </location>
</feature>
<feature type="transmembrane region" description="Helical" evidence="7">
    <location>
        <begin position="101"/>
        <end position="125"/>
    </location>
</feature>
<dbReference type="SUPFAM" id="SSF103473">
    <property type="entry name" value="MFS general substrate transporter"/>
    <property type="match status" value="1"/>
</dbReference>
<sequence>MRKMKFPMRYLIVILTFICTSVCYIERVGFSIAYTFAADAAGVNQSSKGMILSTFYYGYACSQVPGGWAAQKMGGRRILLFSFMLWSLTCALVPLDPNRAAVLVIVRLLVGVAQGFIFPSIHTVLAQWVPPHERSRSVSLTTSGMYLGAAMGMLLLPTLVNIKGPQSVFMTEATLGVFWSLLWFKYASDPPRSEHPKAAAAGFGESLLPVRGIQKEKLENGGISARAGTIPWKKIIISLPVWAIVVNNFTFHYALYVLMNWLPTYFEQGLQLSLQDMGSSKMMPYLNMFIFSNMGGILADHLITRRILSVTRTRKFLNTVGFIVASMALMALPFFRTSSGAVFCSSMALGFLALGRAGFAVNHMDIAPRYAGIVMGVSNTAGTLAGIVGVDLTGRLLEASKANYSDISSPGSWNNVFMIPGLLCILSSFAFLFFSTGERIFD</sequence>
<evidence type="ECO:0000313" key="10">
    <source>
        <dbReference type="Proteomes" id="UP001345219"/>
    </source>
</evidence>
<feature type="transmembrane region" description="Helical" evidence="7">
    <location>
        <begin position="412"/>
        <end position="434"/>
    </location>
</feature>
<feature type="domain" description="Major facilitator superfamily (MFS) profile" evidence="8">
    <location>
        <begin position="12"/>
        <end position="439"/>
    </location>
</feature>
<evidence type="ECO:0000256" key="2">
    <source>
        <dbReference type="ARBA" id="ARBA00022692"/>
    </source>
</evidence>
<comment type="caution">
    <text evidence="9">The sequence shown here is derived from an EMBL/GenBank/DDBJ whole genome shotgun (WGS) entry which is preliminary data.</text>
</comment>
<feature type="transmembrane region" description="Helical" evidence="7">
    <location>
        <begin position="340"/>
        <end position="359"/>
    </location>
</feature>
<dbReference type="Proteomes" id="UP001345219">
    <property type="component" value="Chromosome 6"/>
</dbReference>
<dbReference type="InterPro" id="IPR020846">
    <property type="entry name" value="MFS_dom"/>
</dbReference>
<dbReference type="InterPro" id="IPR050382">
    <property type="entry name" value="MFS_Na/Anion_cotransporter"/>
</dbReference>
<comment type="subcellular location">
    <subcellularLocation>
        <location evidence="1">Endomembrane system</location>
        <topology evidence="1">Multi-pass membrane protein</topology>
    </subcellularLocation>
</comment>
<feature type="transmembrane region" description="Helical" evidence="7">
    <location>
        <begin position="77"/>
        <end position="95"/>
    </location>
</feature>
<feature type="transmembrane region" description="Helical" evidence="7">
    <location>
        <begin position="137"/>
        <end position="156"/>
    </location>
</feature>
<evidence type="ECO:0000256" key="4">
    <source>
        <dbReference type="ARBA" id="ARBA00022989"/>
    </source>
</evidence>
<dbReference type="GO" id="GO:0012505">
    <property type="term" value="C:endomembrane system"/>
    <property type="evidence" value="ECO:0007669"/>
    <property type="project" value="UniProtKB-SubCell"/>
</dbReference>
<dbReference type="FunFam" id="1.20.1250.20:FF:000199">
    <property type="entry name" value="Probable anion transporter 7"/>
    <property type="match status" value="1"/>
</dbReference>
<proteinExistence type="inferred from homology"/>
<dbReference type="Gene3D" id="1.20.1250.20">
    <property type="entry name" value="MFS general substrate transporter like domains"/>
    <property type="match status" value="2"/>
</dbReference>
<gene>
    <name evidence="9" type="ORF">SAY87_007279</name>
</gene>
<dbReference type="PROSITE" id="PS50850">
    <property type="entry name" value="MFS"/>
    <property type="match status" value="1"/>
</dbReference>
<dbReference type="PANTHER" id="PTHR11662:SF282">
    <property type="entry name" value="ANION TRANSPORTER 5-RELATED"/>
    <property type="match status" value="1"/>
</dbReference>
<feature type="transmembrane region" description="Helical" evidence="7">
    <location>
        <begin position="316"/>
        <end position="334"/>
    </location>
</feature>
<feature type="transmembrane region" description="Helical" evidence="7">
    <location>
        <begin position="282"/>
        <end position="304"/>
    </location>
</feature>
<dbReference type="CDD" id="cd17380">
    <property type="entry name" value="MFS_SLC17A9_like"/>
    <property type="match status" value="1"/>
</dbReference>
<comment type="similarity">
    <text evidence="6">Belongs to the major facilitator superfamily. Sodium/anion cotransporter (TC 2.A.1.14) family.</text>
</comment>
<dbReference type="GO" id="GO:0005315">
    <property type="term" value="F:phosphate transmembrane transporter activity"/>
    <property type="evidence" value="ECO:0007669"/>
    <property type="project" value="UniProtKB-ARBA"/>
</dbReference>
<keyword evidence="4 7" id="KW-1133">Transmembrane helix</keyword>
<keyword evidence="10" id="KW-1185">Reference proteome</keyword>
<accession>A0AAN7K0Y6</accession>
<dbReference type="EMBL" id="JAXIOK010000013">
    <property type="protein sequence ID" value="KAK4757152.1"/>
    <property type="molecule type" value="Genomic_DNA"/>
</dbReference>
<evidence type="ECO:0000256" key="1">
    <source>
        <dbReference type="ARBA" id="ARBA00004127"/>
    </source>
</evidence>
<evidence type="ECO:0000256" key="7">
    <source>
        <dbReference type="SAM" id="Phobius"/>
    </source>
</evidence>
<dbReference type="InterPro" id="IPR044777">
    <property type="entry name" value="SLC17A9-like"/>
</dbReference>
<reference evidence="9 10" key="1">
    <citation type="journal article" date="2023" name="Hortic Res">
        <title>Pangenome of water caltrop reveals structural variations and asymmetric subgenome divergence after allopolyploidization.</title>
        <authorList>
            <person name="Zhang X."/>
            <person name="Chen Y."/>
            <person name="Wang L."/>
            <person name="Yuan Y."/>
            <person name="Fang M."/>
            <person name="Shi L."/>
            <person name="Lu R."/>
            <person name="Comes H.P."/>
            <person name="Ma Y."/>
            <person name="Chen Y."/>
            <person name="Huang G."/>
            <person name="Zhou Y."/>
            <person name="Zheng Z."/>
            <person name="Qiu Y."/>
        </authorList>
    </citation>
    <scope>NUCLEOTIDE SEQUENCE [LARGE SCALE GENOMIC DNA]</scope>
    <source>
        <tissue evidence="9">Roots</tissue>
    </source>
</reference>
<evidence type="ECO:0000256" key="6">
    <source>
        <dbReference type="ARBA" id="ARBA00024362"/>
    </source>
</evidence>
<evidence type="ECO:0000256" key="3">
    <source>
        <dbReference type="ARBA" id="ARBA00022729"/>
    </source>
</evidence>
<evidence type="ECO:0000313" key="9">
    <source>
        <dbReference type="EMBL" id="KAK4757152.1"/>
    </source>
</evidence>
<name>A0AAN7K0Y6_9MYRT</name>
<organism evidence="9 10">
    <name type="scientific">Trapa incisa</name>
    <dbReference type="NCBI Taxonomy" id="236973"/>
    <lineage>
        <taxon>Eukaryota</taxon>
        <taxon>Viridiplantae</taxon>
        <taxon>Streptophyta</taxon>
        <taxon>Embryophyta</taxon>
        <taxon>Tracheophyta</taxon>
        <taxon>Spermatophyta</taxon>
        <taxon>Magnoliopsida</taxon>
        <taxon>eudicotyledons</taxon>
        <taxon>Gunneridae</taxon>
        <taxon>Pentapetalae</taxon>
        <taxon>rosids</taxon>
        <taxon>malvids</taxon>
        <taxon>Myrtales</taxon>
        <taxon>Lythraceae</taxon>
        <taxon>Trapa</taxon>
    </lineage>
</organism>
<dbReference type="PANTHER" id="PTHR11662">
    <property type="entry name" value="SOLUTE CARRIER FAMILY 17"/>
    <property type="match status" value="1"/>
</dbReference>